<proteinExistence type="predicted"/>
<protein>
    <submittedName>
        <fullName evidence="1">Uncharacterized protein</fullName>
    </submittedName>
</protein>
<dbReference type="Proteomes" id="UP000614047">
    <property type="component" value="Unassembled WGS sequence"/>
</dbReference>
<dbReference type="AlphaFoldDB" id="A0A931DU90"/>
<reference evidence="1" key="1">
    <citation type="submission" date="2020-11" db="EMBL/GenBank/DDBJ databases">
        <title>Sequencing the genomes of 1000 actinobacteria strains.</title>
        <authorList>
            <person name="Klenk H.-P."/>
        </authorList>
    </citation>
    <scope>NUCLEOTIDE SEQUENCE</scope>
    <source>
        <strain evidence="1">DSM 43175</strain>
    </source>
</reference>
<keyword evidence="2" id="KW-1185">Reference proteome</keyword>
<dbReference type="EMBL" id="JADOUA010000001">
    <property type="protein sequence ID" value="MBG6092798.1"/>
    <property type="molecule type" value="Genomic_DNA"/>
</dbReference>
<accession>A0A931DU90</accession>
<evidence type="ECO:0000313" key="1">
    <source>
        <dbReference type="EMBL" id="MBG6092798.1"/>
    </source>
</evidence>
<sequence length="73" mass="8033">MQRVALLAADIGPDLREQLASGFTLTSVVMQLHPWPIRLIVRSLIIGNTFTSAAAAARPHVWHGLTTFKVLTR</sequence>
<evidence type="ECO:0000313" key="2">
    <source>
        <dbReference type="Proteomes" id="UP000614047"/>
    </source>
</evidence>
<organism evidence="1 2">
    <name type="scientific">Actinomadura viridis</name>
    <dbReference type="NCBI Taxonomy" id="58110"/>
    <lineage>
        <taxon>Bacteria</taxon>
        <taxon>Bacillati</taxon>
        <taxon>Actinomycetota</taxon>
        <taxon>Actinomycetes</taxon>
        <taxon>Streptosporangiales</taxon>
        <taxon>Thermomonosporaceae</taxon>
        <taxon>Actinomadura</taxon>
    </lineage>
</organism>
<comment type="caution">
    <text evidence="1">The sequence shown here is derived from an EMBL/GenBank/DDBJ whole genome shotgun (WGS) entry which is preliminary data.</text>
</comment>
<dbReference type="RefSeq" id="WP_197014931.1">
    <property type="nucleotide sequence ID" value="NZ_BAABES010000009.1"/>
</dbReference>
<name>A0A931DU90_9ACTN</name>
<gene>
    <name evidence="1" type="ORF">IW256_006911</name>
</gene>